<accession>A0A0J7LMH9</accession>
<sequence length="153" mass="18237">MWFSLNWKILALSLIPPFLRGNAVKSWVLLFTSAIESIHYDWLQYRRQNIYNLAHNSQKCYLRGALNDRFDNELRRIRIDDGNSFKRKYIYTDAEEKPKFLGTIYLYDDSDYEDTGVDFIVVVPAGLIYNNYEMKALIDFYRLASKRNKIIIE</sequence>
<keyword evidence="2" id="KW-1185">Reference proteome</keyword>
<protein>
    <submittedName>
        <fullName evidence="1">Uncharacterized protein</fullName>
    </submittedName>
</protein>
<proteinExistence type="predicted"/>
<name>A0A0J7LMH9_9FLAO</name>
<dbReference type="RefSeq" id="WP_048500454.1">
    <property type="nucleotide sequence ID" value="NZ_LFNG01000022.1"/>
</dbReference>
<dbReference type="OrthoDB" id="1072575at2"/>
<dbReference type="Proteomes" id="UP000035900">
    <property type="component" value="Unassembled WGS sequence"/>
</dbReference>
<gene>
    <name evidence="1" type="ORF">ACM44_12855</name>
</gene>
<reference evidence="1 2" key="1">
    <citation type="journal article" date="2004" name="Int. J. Syst. Evol. Microbiol.">
        <title>Kaistella koreensis gen. nov., sp. nov., a novel member of the Chryseobacterium-Bergeyella-Riemerella branch.</title>
        <authorList>
            <person name="Kim M.K."/>
            <person name="Im W.T."/>
            <person name="Shin Y.K."/>
            <person name="Lim J.H."/>
            <person name="Kim S.H."/>
            <person name="Lee B.C."/>
            <person name="Park M.Y."/>
            <person name="Lee K.Y."/>
            <person name="Lee S.T."/>
        </authorList>
    </citation>
    <scope>NUCLEOTIDE SEQUENCE [LARGE SCALE GENOMIC DNA]</scope>
    <source>
        <strain evidence="1 2">CCUG 49689</strain>
    </source>
</reference>
<evidence type="ECO:0000313" key="2">
    <source>
        <dbReference type="Proteomes" id="UP000035900"/>
    </source>
</evidence>
<dbReference type="PATRIC" id="fig|1304281.5.peg.2771"/>
<evidence type="ECO:0000313" key="1">
    <source>
        <dbReference type="EMBL" id="KMQ70305.1"/>
    </source>
</evidence>
<dbReference type="AlphaFoldDB" id="A0A0J7LMH9"/>
<organism evidence="1 2">
    <name type="scientific">Chryseobacterium koreense CCUG 49689</name>
    <dbReference type="NCBI Taxonomy" id="1304281"/>
    <lineage>
        <taxon>Bacteria</taxon>
        <taxon>Pseudomonadati</taxon>
        <taxon>Bacteroidota</taxon>
        <taxon>Flavobacteriia</taxon>
        <taxon>Flavobacteriales</taxon>
        <taxon>Weeksellaceae</taxon>
        <taxon>Chryseobacterium group</taxon>
        <taxon>Chryseobacterium</taxon>
    </lineage>
</organism>
<dbReference type="STRING" id="1304281.ACM44_12855"/>
<dbReference type="EMBL" id="LFNG01000022">
    <property type="protein sequence ID" value="KMQ70305.1"/>
    <property type="molecule type" value="Genomic_DNA"/>
</dbReference>
<comment type="caution">
    <text evidence="1">The sequence shown here is derived from an EMBL/GenBank/DDBJ whole genome shotgun (WGS) entry which is preliminary data.</text>
</comment>